<feature type="region of interest" description="Disordered" evidence="2">
    <location>
        <begin position="376"/>
        <end position="580"/>
    </location>
</feature>
<dbReference type="OrthoDB" id="29853at2759"/>
<dbReference type="KEGG" id="atr:18429063"/>
<gene>
    <name evidence="3" type="ORF">AMTR_s00002p00106850</name>
</gene>
<name>W1NZ99_AMBTC</name>
<reference evidence="4" key="1">
    <citation type="journal article" date="2013" name="Science">
        <title>The Amborella genome and the evolution of flowering plants.</title>
        <authorList>
            <consortium name="Amborella Genome Project"/>
        </authorList>
    </citation>
    <scope>NUCLEOTIDE SEQUENCE [LARGE SCALE GENOMIC DNA]</scope>
</reference>
<evidence type="ECO:0000256" key="2">
    <source>
        <dbReference type="SAM" id="MobiDB-lite"/>
    </source>
</evidence>
<dbReference type="eggNOG" id="KOG2027">
    <property type="taxonomic scope" value="Eukaryota"/>
</dbReference>
<dbReference type="EMBL" id="KI394767">
    <property type="protein sequence ID" value="ERN00988.1"/>
    <property type="molecule type" value="Genomic_DNA"/>
</dbReference>
<dbReference type="STRING" id="13333.W1NZ99"/>
<feature type="compositionally biased region" description="Low complexity" evidence="2">
    <location>
        <begin position="538"/>
        <end position="549"/>
    </location>
</feature>
<dbReference type="OMA" id="IFTEVIE"/>
<dbReference type="HOGENOM" id="CLU_033759_1_0_1"/>
<feature type="compositionally biased region" description="Basic and acidic residues" evidence="2">
    <location>
        <begin position="550"/>
        <end position="560"/>
    </location>
</feature>
<dbReference type="Gramene" id="ERN00988">
    <property type="protein sequence ID" value="ERN00988"/>
    <property type="gene ID" value="AMTR_s00002p00106850"/>
</dbReference>
<feature type="compositionally biased region" description="Acidic residues" evidence="2">
    <location>
        <begin position="346"/>
        <end position="355"/>
    </location>
</feature>
<dbReference type="InterPro" id="IPR042277">
    <property type="entry name" value="IST1-like"/>
</dbReference>
<dbReference type="AlphaFoldDB" id="W1NZ99"/>
<comment type="similarity">
    <text evidence="1">Belongs to the IST1 family.</text>
</comment>
<feature type="compositionally biased region" description="Low complexity" evidence="2">
    <location>
        <begin position="384"/>
        <end position="398"/>
    </location>
</feature>
<dbReference type="PANTHER" id="PTHR12161:SF16">
    <property type="entry name" value="REGULATOR OF VPS4 ACTIVITY IN THE MVB PATHWAY PROTEIN"/>
    <property type="match status" value="1"/>
</dbReference>
<feature type="region of interest" description="Disordered" evidence="2">
    <location>
        <begin position="275"/>
        <end position="361"/>
    </location>
</feature>
<dbReference type="GO" id="GO:0015031">
    <property type="term" value="P:protein transport"/>
    <property type="evidence" value="ECO:0007669"/>
    <property type="project" value="InterPro"/>
</dbReference>
<dbReference type="FunFam" id="1.20.1260.60:FF:000002">
    <property type="entry name" value="Vacuolar protein sorting-associated protein IST1"/>
    <property type="match status" value="1"/>
</dbReference>
<dbReference type="Gene3D" id="1.20.1260.60">
    <property type="entry name" value="Vacuolar protein sorting-associated protein Ist1"/>
    <property type="match status" value="1"/>
</dbReference>
<keyword evidence="4" id="KW-1185">Reference proteome</keyword>
<proteinExistence type="inferred from homology"/>
<evidence type="ECO:0000313" key="4">
    <source>
        <dbReference type="Proteomes" id="UP000017836"/>
    </source>
</evidence>
<sequence>MGRKLNALLGRNFKTSKFKTLLKLTVSRLAFLKNQRNSRCTHSRNDVAELLKLGPLERALLRADHVIREQNMMDVFDLIESYCHLLTERVILIENEKSCPDELKEAISSLIFAASRCGELTELNEVRIIFAMRYGKDFVASAVDLRNSCGVNPKMIQKMSTKLSSLEARIKVVQEIALENGLNVNIVEVPRQNTMEELGYNHSQTKGTRPMRENLNEAASVDADLDDLKYSEIDNSFEESMEAGRKYSDVASAAQAAFESAAYAAAAARAAVQLAKNDSDSDSPSPRGRKEFDGKPSEGSSRSRLGLKELHSRTGLPDDLGKNISEHIDNQGIKRSFEKIHPTETDSSESDDEMLEERKDHEVKLEFCESLHGVHGVHGENLKSPLGRSLSSSSSDSDGIVERNEEETKVNETEPLGKAIVFDESDHESKSGEGFNSSNLKHSEVGFYRNPGPVLSLSKEPDNWLPRGRGTDVETIRDAETAGVKVQSSHKKRSPKRSQASSYSPPKELNQKVHIELKKEPKLYGTNDTSQLENVGASSSSKLQGQGSSLEKETASDLPKRTLRRGSNFVSVRTRPGTKQ</sequence>
<accession>W1NZ99</accession>
<dbReference type="Pfam" id="PF03398">
    <property type="entry name" value="Ist1"/>
    <property type="match status" value="1"/>
</dbReference>
<dbReference type="Proteomes" id="UP000017836">
    <property type="component" value="Unassembled WGS sequence"/>
</dbReference>
<dbReference type="GO" id="GO:0008104">
    <property type="term" value="P:intracellular protein localization"/>
    <property type="evidence" value="ECO:0000318"/>
    <property type="project" value="GO_Central"/>
</dbReference>
<organism evidence="3 4">
    <name type="scientific">Amborella trichopoda</name>
    <dbReference type="NCBI Taxonomy" id="13333"/>
    <lineage>
        <taxon>Eukaryota</taxon>
        <taxon>Viridiplantae</taxon>
        <taxon>Streptophyta</taxon>
        <taxon>Embryophyta</taxon>
        <taxon>Tracheophyta</taxon>
        <taxon>Spermatophyta</taxon>
        <taxon>Magnoliopsida</taxon>
        <taxon>Amborellales</taxon>
        <taxon>Amborellaceae</taxon>
        <taxon>Amborella</taxon>
    </lineage>
</organism>
<feature type="compositionally biased region" description="Basic and acidic residues" evidence="2">
    <location>
        <begin position="335"/>
        <end position="344"/>
    </location>
</feature>
<feature type="compositionally biased region" description="Basic and acidic residues" evidence="2">
    <location>
        <begin position="319"/>
        <end position="329"/>
    </location>
</feature>
<feature type="compositionally biased region" description="Basic and acidic residues" evidence="2">
    <location>
        <begin position="509"/>
        <end position="522"/>
    </location>
</feature>
<evidence type="ECO:0008006" key="5">
    <source>
        <dbReference type="Google" id="ProtNLM"/>
    </source>
</evidence>
<protein>
    <recommendedName>
        <fullName evidence="5">IST1-like protein</fullName>
    </recommendedName>
</protein>
<feature type="compositionally biased region" description="Polar residues" evidence="2">
    <location>
        <begin position="526"/>
        <end position="537"/>
    </location>
</feature>
<evidence type="ECO:0000313" key="3">
    <source>
        <dbReference type="EMBL" id="ERN00988.1"/>
    </source>
</evidence>
<dbReference type="InterPro" id="IPR005061">
    <property type="entry name" value="Ist1"/>
</dbReference>
<dbReference type="PANTHER" id="PTHR12161">
    <property type="entry name" value="IST1 FAMILY MEMBER"/>
    <property type="match status" value="1"/>
</dbReference>
<feature type="compositionally biased region" description="Basic and acidic residues" evidence="2">
    <location>
        <begin position="469"/>
        <end position="480"/>
    </location>
</feature>
<evidence type="ECO:0000256" key="1">
    <source>
        <dbReference type="ARBA" id="ARBA00005536"/>
    </source>
</evidence>
<feature type="compositionally biased region" description="Basic and acidic residues" evidence="2">
    <location>
        <begin position="400"/>
        <end position="412"/>
    </location>
</feature>